<keyword evidence="6" id="KW-1185">Reference proteome</keyword>
<feature type="active site" description="Proton acceptor; for ring-opening step" evidence="3">
    <location>
        <position position="138"/>
    </location>
</feature>
<dbReference type="PANTHER" id="PTHR11280:SF5">
    <property type="entry name" value="GLUCOSAMINE-6-PHOSPHATE ISOMERASE"/>
    <property type="match status" value="1"/>
</dbReference>
<reference evidence="5 6" key="1">
    <citation type="submission" date="2021-10" db="EMBL/GenBank/DDBJ databases">
        <authorList>
            <person name="Criscuolo A."/>
        </authorList>
    </citation>
    <scope>NUCLEOTIDE SEQUENCE [LARGE SCALE GENOMIC DNA]</scope>
    <source>
        <strain evidence="6">CIP 111883</strain>
    </source>
</reference>
<organism evidence="5 6">
    <name type="scientific">Sutcliffiella rhizosphaerae</name>
    <dbReference type="NCBI Taxonomy" id="2880967"/>
    <lineage>
        <taxon>Bacteria</taxon>
        <taxon>Bacillati</taxon>
        <taxon>Bacillota</taxon>
        <taxon>Bacilli</taxon>
        <taxon>Bacillales</taxon>
        <taxon>Bacillaceae</taxon>
        <taxon>Sutcliffiella</taxon>
    </lineage>
</organism>
<dbReference type="PROSITE" id="PS01161">
    <property type="entry name" value="GLC_GALNAC_ISOMERASE"/>
    <property type="match status" value="1"/>
</dbReference>
<feature type="domain" description="Glucosamine/galactosamine-6-phosphate isomerase" evidence="4">
    <location>
        <begin position="12"/>
        <end position="224"/>
    </location>
</feature>
<dbReference type="InterPro" id="IPR018321">
    <property type="entry name" value="Glucosamine6P_isomerase_CS"/>
</dbReference>
<comment type="similarity">
    <text evidence="3">Belongs to the glucosamine/galactosamine-6-phosphate isomerase family. NagB subfamily.</text>
</comment>
<comment type="caution">
    <text evidence="5">The sequence shown here is derived from an EMBL/GenBank/DDBJ whole genome shotgun (WGS) entry which is preliminary data.</text>
</comment>
<dbReference type="NCBIfam" id="TIGR00502">
    <property type="entry name" value="nagB"/>
    <property type="match status" value="1"/>
</dbReference>
<dbReference type="InterPro" id="IPR004547">
    <property type="entry name" value="Glucosamine6P_isomerase"/>
</dbReference>
<evidence type="ECO:0000256" key="3">
    <source>
        <dbReference type="HAMAP-Rule" id="MF_01241"/>
    </source>
</evidence>
<dbReference type="EMBL" id="CAKJTJ010000002">
    <property type="protein sequence ID" value="CAG9619944.1"/>
    <property type="molecule type" value="Genomic_DNA"/>
</dbReference>
<dbReference type="InterPro" id="IPR006148">
    <property type="entry name" value="Glc/Gal-6P_isomerase"/>
</dbReference>
<dbReference type="InterPro" id="IPR037171">
    <property type="entry name" value="NagB/RpiA_transferase-like"/>
</dbReference>
<dbReference type="HAMAP" id="MF_01241">
    <property type="entry name" value="GlcN6P_deamin"/>
    <property type="match status" value="1"/>
</dbReference>
<protein>
    <recommendedName>
        <fullName evidence="3">Glucosamine-6-phosphate deaminase</fullName>
        <ecNumber evidence="3">3.5.99.6</ecNumber>
    </recommendedName>
    <alternativeName>
        <fullName evidence="3">GlcN6P deaminase</fullName>
        <shortName evidence="3">GNPDA</shortName>
    </alternativeName>
    <alternativeName>
        <fullName evidence="3">Glucosamine-6-phosphate isomerase</fullName>
    </alternativeName>
</protein>
<dbReference type="Proteomes" id="UP000789833">
    <property type="component" value="Unassembled WGS sequence"/>
</dbReference>
<dbReference type="SUPFAM" id="SSF100950">
    <property type="entry name" value="NagB/RpiA/CoA transferase-like"/>
    <property type="match status" value="1"/>
</dbReference>
<evidence type="ECO:0000313" key="6">
    <source>
        <dbReference type="Proteomes" id="UP000789833"/>
    </source>
</evidence>
<feature type="active site" description="For ring-opening step" evidence="3">
    <location>
        <position position="143"/>
    </location>
</feature>
<comment type="pathway">
    <text evidence="3">Amino-sugar metabolism; N-acetylneuraminate degradation; D-fructose 6-phosphate from N-acetylneuraminate: step 5/5.</text>
</comment>
<keyword evidence="2 3" id="KW-0119">Carbohydrate metabolism</keyword>
<evidence type="ECO:0000256" key="2">
    <source>
        <dbReference type="ARBA" id="ARBA00023277"/>
    </source>
</evidence>
<evidence type="ECO:0000259" key="4">
    <source>
        <dbReference type="Pfam" id="PF01182"/>
    </source>
</evidence>
<dbReference type="EC" id="3.5.99.6" evidence="3"/>
<feature type="active site" description="Proton acceptor; for enolization step" evidence="3">
    <location>
        <position position="67"/>
    </location>
</feature>
<feature type="active site" description="For ring-opening step" evidence="3">
    <location>
        <position position="136"/>
    </location>
</feature>
<dbReference type="PANTHER" id="PTHR11280">
    <property type="entry name" value="GLUCOSAMINE-6-PHOSPHATE ISOMERASE"/>
    <property type="match status" value="1"/>
</dbReference>
<evidence type="ECO:0000313" key="5">
    <source>
        <dbReference type="EMBL" id="CAG9619944.1"/>
    </source>
</evidence>
<comment type="function">
    <text evidence="3">Catalyzes the reversible isomerization-deamination of glucosamine 6-phosphate (GlcN6P) to form fructose 6-phosphate (Fru6P) and ammonium ion.</text>
</comment>
<comment type="catalytic activity">
    <reaction evidence="3">
        <text>alpha-D-glucosamine 6-phosphate + H2O = beta-D-fructose 6-phosphate + NH4(+)</text>
        <dbReference type="Rhea" id="RHEA:12172"/>
        <dbReference type="ChEBI" id="CHEBI:15377"/>
        <dbReference type="ChEBI" id="CHEBI:28938"/>
        <dbReference type="ChEBI" id="CHEBI:57634"/>
        <dbReference type="ChEBI" id="CHEBI:75989"/>
        <dbReference type="EC" id="3.5.99.6"/>
    </reaction>
</comment>
<dbReference type="Gene3D" id="3.40.50.1360">
    <property type="match status" value="1"/>
</dbReference>
<sequence>MDIITTFTYEDLSRIAAKHVMDKIRQNPKLVIGLATGSTPTGMYQFLVEEYQNNKVDFNQITTFNLDEYVGIDKQNPNSYFSFMKNKLFKHINVRPEQTFIPDGTKPSLEKECLHYEQLLGKFGPVDIQILGLGENGHIGFNEPGTSFKSRTHIVELTPSTRNANARFFQNDLDVPTHAITMGIQSIMEAKEILLLVSGENKKKALHQLLYGEISESFPATILQNHPCVKIIADNEVLHNNSIIA</sequence>
<dbReference type="CDD" id="cd01399">
    <property type="entry name" value="GlcN6P_deaminase"/>
    <property type="match status" value="1"/>
</dbReference>
<comment type="caution">
    <text evidence="3">Lacks conserved residue(s) required for the propagation of feature annotation.</text>
</comment>
<name>A0ABN8A4A2_9BACI</name>
<dbReference type="GO" id="GO:0004342">
    <property type="term" value="F:glucosamine-6-phosphate deaminase activity"/>
    <property type="evidence" value="ECO:0007669"/>
    <property type="project" value="UniProtKB-EC"/>
</dbReference>
<proteinExistence type="inferred from homology"/>
<dbReference type="Pfam" id="PF01182">
    <property type="entry name" value="Glucosamine_iso"/>
    <property type="match status" value="1"/>
</dbReference>
<evidence type="ECO:0000256" key="1">
    <source>
        <dbReference type="ARBA" id="ARBA00022801"/>
    </source>
</evidence>
<dbReference type="RefSeq" id="WP_230499865.1">
    <property type="nucleotide sequence ID" value="NZ_CAKJTJ010000002.1"/>
</dbReference>
<gene>
    <name evidence="3 5" type="primary">nagB</name>
    <name evidence="5" type="ORF">BACCIP111883_00712</name>
</gene>
<keyword evidence="1 3" id="KW-0378">Hydrolase</keyword>
<accession>A0ABN8A4A2</accession>